<comment type="caution">
    <text evidence="1">The sequence shown here is derived from an EMBL/GenBank/DDBJ whole genome shotgun (WGS) entry which is preliminary data.</text>
</comment>
<name>A0A4V2VBW9_9HYPH</name>
<dbReference type="AlphaFoldDB" id="A0A4V2VBW9"/>
<dbReference type="Proteomes" id="UP000295547">
    <property type="component" value="Unassembled WGS sequence"/>
</dbReference>
<organism evidence="1 2">
    <name type="scientific">Rhizobium azibense</name>
    <dbReference type="NCBI Taxonomy" id="1136135"/>
    <lineage>
        <taxon>Bacteria</taxon>
        <taxon>Pseudomonadati</taxon>
        <taxon>Pseudomonadota</taxon>
        <taxon>Alphaproteobacteria</taxon>
        <taxon>Hyphomicrobiales</taxon>
        <taxon>Rhizobiaceae</taxon>
        <taxon>Rhizobium/Agrobacterium group</taxon>
        <taxon>Rhizobium</taxon>
    </lineage>
</organism>
<accession>A0A4V2VBW9</accession>
<proteinExistence type="predicted"/>
<reference evidence="1 2" key="1">
    <citation type="submission" date="2019-03" db="EMBL/GenBank/DDBJ databases">
        <title>Genomic Encyclopedia of Type Strains, Phase IV (KMG-V): Genome sequencing to study the core and pangenomes of soil and plant-associated prokaryotes.</title>
        <authorList>
            <person name="Whitman W."/>
        </authorList>
    </citation>
    <scope>NUCLEOTIDE SEQUENCE [LARGE SCALE GENOMIC DNA]</scope>
    <source>
        <strain evidence="1 2">Gr42</strain>
    </source>
</reference>
<keyword evidence="2" id="KW-1185">Reference proteome</keyword>
<protein>
    <submittedName>
        <fullName evidence="1">Uncharacterized protein</fullName>
    </submittedName>
</protein>
<gene>
    <name evidence="1" type="ORF">EV130_104186</name>
</gene>
<sequence>MLGSYDNELLRIAPVGRQKAYSRIIVAVLLDENGRHTLTIFLRYLGWA</sequence>
<evidence type="ECO:0000313" key="1">
    <source>
        <dbReference type="EMBL" id="TCU26575.1"/>
    </source>
</evidence>
<dbReference type="EMBL" id="SMBJ01000004">
    <property type="protein sequence ID" value="TCU26575.1"/>
    <property type="molecule type" value="Genomic_DNA"/>
</dbReference>
<evidence type="ECO:0000313" key="2">
    <source>
        <dbReference type="Proteomes" id="UP000295547"/>
    </source>
</evidence>